<sequence length="132" mass="14282">MAKRQKKNAGNRAGAHVDRAGGHDAVNNKTQQQSSTDAAALRNKSTSTNAQLAKLMALLRQGPKTTIELRQHVIMMPAARVFELKNKRAQLITTELLPLYDAQGIKHSNCARYHLIETPAGSARGSLTGGQV</sequence>
<protein>
    <recommendedName>
        <fullName evidence="2">Winged helix-turn-helix domain-containing protein</fullName>
    </recommendedName>
</protein>
<dbReference type="InterPro" id="IPR055245">
    <property type="entry name" value="HTH_proteobacteria"/>
</dbReference>
<evidence type="ECO:0000313" key="3">
    <source>
        <dbReference type="EMBL" id="MTW32663.1"/>
    </source>
</evidence>
<feature type="region of interest" description="Disordered" evidence="1">
    <location>
        <begin position="1"/>
        <end position="45"/>
    </location>
</feature>
<evidence type="ECO:0000259" key="2">
    <source>
        <dbReference type="Pfam" id="PF14090"/>
    </source>
</evidence>
<evidence type="ECO:0000256" key="1">
    <source>
        <dbReference type="SAM" id="MobiDB-lite"/>
    </source>
</evidence>
<accession>A0ABW9SKI0</accession>
<evidence type="ECO:0000313" key="4">
    <source>
        <dbReference type="Proteomes" id="UP000735592"/>
    </source>
</evidence>
<keyword evidence="4" id="KW-1185">Reference proteome</keyword>
<feature type="compositionally biased region" description="Polar residues" evidence="1">
    <location>
        <begin position="27"/>
        <end position="45"/>
    </location>
</feature>
<reference evidence="3 4" key="1">
    <citation type="submission" date="2019-11" db="EMBL/GenBank/DDBJ databases">
        <title>Type strains purchased from KCTC, JCM and DSMZ.</title>
        <authorList>
            <person name="Lu H."/>
        </authorList>
    </citation>
    <scope>NUCLEOTIDE SEQUENCE [LARGE SCALE GENOMIC DNA]</scope>
    <source>
        <strain evidence="3 4">DSM 103461</strain>
    </source>
</reference>
<gene>
    <name evidence="3" type="ORF">GM655_07480</name>
</gene>
<organism evidence="3 4">
    <name type="scientific">Pseudoduganella danionis</name>
    <dbReference type="NCBI Taxonomy" id="1890295"/>
    <lineage>
        <taxon>Bacteria</taxon>
        <taxon>Pseudomonadati</taxon>
        <taxon>Pseudomonadota</taxon>
        <taxon>Betaproteobacteria</taxon>
        <taxon>Burkholderiales</taxon>
        <taxon>Oxalobacteraceae</taxon>
        <taxon>Telluria group</taxon>
        <taxon>Pseudoduganella</taxon>
    </lineage>
</organism>
<proteinExistence type="predicted"/>
<name>A0ABW9SKI0_9BURK</name>
<dbReference type="EMBL" id="WNKW01000001">
    <property type="protein sequence ID" value="MTW32663.1"/>
    <property type="molecule type" value="Genomic_DNA"/>
</dbReference>
<dbReference type="Proteomes" id="UP000735592">
    <property type="component" value="Unassembled WGS sequence"/>
</dbReference>
<feature type="domain" description="Winged helix-turn-helix" evidence="2">
    <location>
        <begin position="51"/>
        <end position="117"/>
    </location>
</feature>
<comment type="caution">
    <text evidence="3">The sequence shown here is derived from an EMBL/GenBank/DDBJ whole genome shotgun (WGS) entry which is preliminary data.</text>
</comment>
<dbReference type="RefSeq" id="WP_155433899.1">
    <property type="nucleotide sequence ID" value="NZ_JBHLXK010000003.1"/>
</dbReference>
<dbReference type="Pfam" id="PF14090">
    <property type="entry name" value="HTH_39"/>
    <property type="match status" value="1"/>
</dbReference>